<dbReference type="EMBL" id="LXND01000081">
    <property type="protein sequence ID" value="OAD63328.1"/>
    <property type="molecule type" value="Genomic_DNA"/>
</dbReference>
<reference evidence="2" key="2">
    <citation type="submission" date="2019-10" db="EMBL/GenBank/DDBJ databases">
        <title>Malate fermentation in French cider.</title>
        <authorList>
            <person name="Cousin F.J."/>
            <person name="Medina Fernandez S."/>
            <person name="Misery B."/>
            <person name="Laplace J.-M."/>
            <person name="Cretenet M."/>
        </authorList>
    </citation>
    <scope>NUCLEOTIDE SEQUENCE</scope>
    <source>
        <strain evidence="2">UCMA15901</strain>
    </source>
</reference>
<dbReference type="EMBL" id="WERX01000042">
    <property type="protein sequence ID" value="MDV7695154.1"/>
    <property type="molecule type" value="Genomic_DNA"/>
</dbReference>
<gene>
    <name evidence="3" type="ORF">A7K95_10095</name>
    <name evidence="2" type="ORF">GA842_09905</name>
</gene>
<dbReference type="AlphaFoldDB" id="A0A176TH90"/>
<proteinExistence type="predicted"/>
<dbReference type="OrthoDB" id="2249764at2"/>
<name>A0A176TH90_9LACO</name>
<evidence type="ECO:0000313" key="5">
    <source>
        <dbReference type="Proteomes" id="UP001275867"/>
    </source>
</evidence>
<keyword evidence="1" id="KW-0812">Transmembrane</keyword>
<comment type="caution">
    <text evidence="2">The sequence shown here is derived from an EMBL/GenBank/DDBJ whole genome shotgun (WGS) entry which is preliminary data.</text>
</comment>
<sequence length="97" mass="10855">MLAKNKKGFILSEALVALGLVSISLILIHSCVQNERKTEMRLNKQVTISRKLLDGSRRLKANKSQSVSLPDSKFIFTKSSITLSDQNQGVLRKIEIE</sequence>
<keyword evidence="1" id="KW-1133">Transmembrane helix</keyword>
<evidence type="ECO:0000256" key="1">
    <source>
        <dbReference type="SAM" id="Phobius"/>
    </source>
</evidence>
<dbReference type="Proteomes" id="UP000077280">
    <property type="component" value="Unassembled WGS sequence"/>
</dbReference>
<feature type="transmembrane region" description="Helical" evidence="1">
    <location>
        <begin position="14"/>
        <end position="32"/>
    </location>
</feature>
<accession>A0A176TH90</accession>
<organism evidence="2 5">
    <name type="scientific">Pediococcus parvulus</name>
    <dbReference type="NCBI Taxonomy" id="54062"/>
    <lineage>
        <taxon>Bacteria</taxon>
        <taxon>Bacillati</taxon>
        <taxon>Bacillota</taxon>
        <taxon>Bacilli</taxon>
        <taxon>Lactobacillales</taxon>
        <taxon>Lactobacillaceae</taxon>
        <taxon>Pediococcus</taxon>
    </lineage>
</organism>
<reference evidence="3 4" key="1">
    <citation type="submission" date="2016-05" db="EMBL/GenBank/DDBJ databases">
        <title>Draft genome sequence of Pediococcus parvulus 2.6, a probiotic beta-glucan producer strain.</title>
        <authorList>
            <person name="Mohedano M.L."/>
            <person name="Perez-Ramos A."/>
            <person name="Duenas M.T."/>
            <person name="Lamontanara A."/>
            <person name="Orru L."/>
            <person name="Spano G."/>
            <person name="Capozzi V."/>
            <person name="Lopez P."/>
        </authorList>
    </citation>
    <scope>NUCLEOTIDE SEQUENCE [LARGE SCALE GENOMIC DNA]</scope>
    <source>
        <strain evidence="3 4">2.6</strain>
    </source>
</reference>
<keyword evidence="4" id="KW-1185">Reference proteome</keyword>
<keyword evidence="1" id="KW-0472">Membrane</keyword>
<evidence type="ECO:0008006" key="6">
    <source>
        <dbReference type="Google" id="ProtNLM"/>
    </source>
</evidence>
<evidence type="ECO:0000313" key="2">
    <source>
        <dbReference type="EMBL" id="MDV7695154.1"/>
    </source>
</evidence>
<dbReference type="GeneID" id="93382823"/>
<dbReference type="Proteomes" id="UP001275867">
    <property type="component" value="Unassembled WGS sequence"/>
</dbReference>
<evidence type="ECO:0000313" key="3">
    <source>
        <dbReference type="EMBL" id="OAD63328.1"/>
    </source>
</evidence>
<dbReference type="RefSeq" id="WP_057784791.1">
    <property type="nucleotide sequence ID" value="NZ_BJWE01000043.1"/>
</dbReference>
<evidence type="ECO:0000313" key="4">
    <source>
        <dbReference type="Proteomes" id="UP000077280"/>
    </source>
</evidence>
<protein>
    <recommendedName>
        <fullName evidence="6">Prepilin-type N-terminal cleavage/methylation domain-containing protein</fullName>
    </recommendedName>
</protein>